<accession>A0AA40G6G4</accession>
<sequence>MEIVIENPVESPPPPPPPPPPPLQPLTMSPWNAIVTASPTTFSPSNVVACTSMPVTTTVMTITIAENPTATPSYPVPSVRFSYRETYTAANSLPYAGDPYSSAMRRNQHPRGRPYDDPDGASPTIRRIDKSGLLGITESDASSLRAGLRSPRFLSGMNTVASGMLSPRRFECIGQLDPVPEIPGQISRANVTPGATNTFPVASTANLPLISITSPMIGDQERRDGASRLDSCETLSVANLAKPMKSTSFDSLESRQKIDRSDARSTLKTFNRDLEGIESSNSHVPRYVSSFQLQENCEARARTLGRLSKFGLVRNDRDGTATAESPDRYSETCCNFPFTVRPVTAFSGFEGTSSLPTTRVTTTTVTTSTTTVAVSAMGKTDTNGKQENVEECNNRAPEEIRAEAEGCEHGPSRNPLIDGESSQKADEFVDNDGIQTLRVIILSEQL</sequence>
<name>A0AA40G6G4_9HYME</name>
<gene>
    <name evidence="2" type="ORF">K0M31_015958</name>
</gene>
<dbReference type="Proteomes" id="UP001177670">
    <property type="component" value="Unassembled WGS sequence"/>
</dbReference>
<protein>
    <submittedName>
        <fullName evidence="2">Uncharacterized protein</fullName>
    </submittedName>
</protein>
<reference evidence="2" key="1">
    <citation type="submission" date="2021-10" db="EMBL/GenBank/DDBJ databases">
        <title>Melipona bicolor Genome sequencing and assembly.</title>
        <authorList>
            <person name="Araujo N.S."/>
            <person name="Arias M.C."/>
        </authorList>
    </citation>
    <scope>NUCLEOTIDE SEQUENCE</scope>
    <source>
        <strain evidence="2">USP_2M_L1-L4_2017</strain>
        <tissue evidence="2">Whole body</tissue>
    </source>
</reference>
<evidence type="ECO:0000313" key="2">
    <source>
        <dbReference type="EMBL" id="KAK1131799.1"/>
    </source>
</evidence>
<dbReference type="EMBL" id="JAHYIQ010000005">
    <property type="protein sequence ID" value="KAK1131799.1"/>
    <property type="molecule type" value="Genomic_DNA"/>
</dbReference>
<dbReference type="AlphaFoldDB" id="A0AA40G6G4"/>
<evidence type="ECO:0000313" key="3">
    <source>
        <dbReference type="Proteomes" id="UP001177670"/>
    </source>
</evidence>
<feature type="compositionally biased region" description="Pro residues" evidence="1">
    <location>
        <begin position="10"/>
        <end position="24"/>
    </location>
</feature>
<organism evidence="2 3">
    <name type="scientific">Melipona bicolor</name>
    <dbReference type="NCBI Taxonomy" id="60889"/>
    <lineage>
        <taxon>Eukaryota</taxon>
        <taxon>Metazoa</taxon>
        <taxon>Ecdysozoa</taxon>
        <taxon>Arthropoda</taxon>
        <taxon>Hexapoda</taxon>
        <taxon>Insecta</taxon>
        <taxon>Pterygota</taxon>
        <taxon>Neoptera</taxon>
        <taxon>Endopterygota</taxon>
        <taxon>Hymenoptera</taxon>
        <taxon>Apocrita</taxon>
        <taxon>Aculeata</taxon>
        <taxon>Apoidea</taxon>
        <taxon>Anthophila</taxon>
        <taxon>Apidae</taxon>
        <taxon>Melipona</taxon>
    </lineage>
</organism>
<keyword evidence="3" id="KW-1185">Reference proteome</keyword>
<feature type="region of interest" description="Disordered" evidence="1">
    <location>
        <begin position="1"/>
        <end position="28"/>
    </location>
</feature>
<feature type="region of interest" description="Disordered" evidence="1">
    <location>
        <begin position="404"/>
        <end position="424"/>
    </location>
</feature>
<proteinExistence type="predicted"/>
<feature type="region of interest" description="Disordered" evidence="1">
    <location>
        <begin position="98"/>
        <end position="126"/>
    </location>
</feature>
<comment type="caution">
    <text evidence="2">The sequence shown here is derived from an EMBL/GenBank/DDBJ whole genome shotgun (WGS) entry which is preliminary data.</text>
</comment>
<evidence type="ECO:0000256" key="1">
    <source>
        <dbReference type="SAM" id="MobiDB-lite"/>
    </source>
</evidence>